<dbReference type="HOGENOM" id="CLU_2250412_0_0_1"/>
<dbReference type="InParanoid" id="I1S9I1"/>
<dbReference type="EMBL" id="HG970335">
    <property type="protein sequence ID" value="CEF84671.1"/>
    <property type="molecule type" value="Genomic_DNA"/>
</dbReference>
<keyword evidence="3" id="KW-1185">Reference proteome</keyword>
<accession>I1S9I1</accession>
<dbReference type="AlphaFoldDB" id="I1S9I1"/>
<dbReference type="KEGG" id="fgr:FGSG_13512"/>
<evidence type="ECO:0000313" key="3">
    <source>
        <dbReference type="Proteomes" id="UP000070720"/>
    </source>
</evidence>
<dbReference type="EnsemblFungi" id="CEF84671">
    <property type="protein sequence ID" value="CEF84671"/>
    <property type="gene ID" value="FGRRES_13512"/>
</dbReference>
<reference evidence="2 3" key="1">
    <citation type="journal article" date="2007" name="Science">
        <title>The Fusarium graminearum genome reveals a link between localized polymorphism and pathogen specialization.</title>
        <authorList>
            <person name="Cuomo C.A."/>
            <person name="Gueldener U."/>
            <person name="Xu J.-R."/>
            <person name="Trail F."/>
            <person name="Turgeon B.G."/>
            <person name="Di Pietro A."/>
            <person name="Walton J.D."/>
            <person name="Ma L.-J."/>
            <person name="Baker S.E."/>
            <person name="Rep M."/>
            <person name="Adam G."/>
            <person name="Antoniw J."/>
            <person name="Baldwin T."/>
            <person name="Calvo S.E."/>
            <person name="Chang Y.-L."/>
            <person name="DeCaprio D."/>
            <person name="Gale L.R."/>
            <person name="Gnerre S."/>
            <person name="Goswami R.S."/>
            <person name="Hammond-Kosack K."/>
            <person name="Harris L.J."/>
            <person name="Hilburn K."/>
            <person name="Kennell J.C."/>
            <person name="Kroken S."/>
            <person name="Magnuson J.K."/>
            <person name="Mannhaupt G."/>
            <person name="Mauceli E.W."/>
            <person name="Mewes H.-W."/>
            <person name="Mitterbauer R."/>
            <person name="Muehlbauer G."/>
            <person name="Muensterkoetter M."/>
            <person name="Nelson D."/>
            <person name="O'Donnell K."/>
            <person name="Ouellet T."/>
            <person name="Qi W."/>
            <person name="Quesneville H."/>
            <person name="Roncero M.I.G."/>
            <person name="Seong K.-Y."/>
            <person name="Tetko I.V."/>
            <person name="Urban M."/>
            <person name="Waalwijk C."/>
            <person name="Ward T.J."/>
            <person name="Yao J."/>
            <person name="Birren B.W."/>
            <person name="Kistler H.C."/>
        </authorList>
    </citation>
    <scope>NUCLEOTIDE SEQUENCE [LARGE SCALE GENOMIC DNA]</scope>
    <source>
        <strain evidence="3">ATCC MYA-4620 / CBS 123657 / FGSC 9075 / NRRL 31084 / PH-1</strain>
        <strain evidence="2">PH-1 / ATCC MYA-4620 / FGSC 9075 / NRRL 31084</strain>
    </source>
</reference>
<evidence type="ECO:0000313" key="2">
    <source>
        <dbReference type="EnsemblFungi" id="CEF84671"/>
    </source>
</evidence>
<reference evidence="2 3" key="2">
    <citation type="journal article" date="2010" name="Nature">
        <title>Comparative genomics reveals mobile pathogenicity chromosomes in Fusarium.</title>
        <authorList>
            <person name="Ma L.J."/>
            <person name="van der Does H.C."/>
            <person name="Borkovich K.A."/>
            <person name="Coleman J.J."/>
            <person name="Daboussi M.J."/>
            <person name="Di Pietro A."/>
            <person name="Dufresne M."/>
            <person name="Freitag M."/>
            <person name="Grabherr M."/>
            <person name="Henrissat B."/>
            <person name="Houterman P.M."/>
            <person name="Kang S."/>
            <person name="Shim W.B."/>
            <person name="Woloshuk C."/>
            <person name="Xie X."/>
            <person name="Xu J.R."/>
            <person name="Antoniw J."/>
            <person name="Baker S.E."/>
            <person name="Bluhm B.H."/>
            <person name="Breakspear A."/>
            <person name="Brown D.W."/>
            <person name="Butchko R.A."/>
            <person name="Chapman S."/>
            <person name="Coulson R."/>
            <person name="Coutinho P.M."/>
            <person name="Danchin E.G."/>
            <person name="Diener A."/>
            <person name="Gale L.R."/>
            <person name="Gardiner D.M."/>
            <person name="Goff S."/>
            <person name="Hammond-Kosack K.E."/>
            <person name="Hilburn K."/>
            <person name="Hua-Van A."/>
            <person name="Jonkers W."/>
            <person name="Kazan K."/>
            <person name="Kodira C.D."/>
            <person name="Koehrsen M."/>
            <person name="Kumar L."/>
            <person name="Lee Y.H."/>
            <person name="Li L."/>
            <person name="Manners J.M."/>
            <person name="Miranda-Saavedra D."/>
            <person name="Mukherjee M."/>
            <person name="Park G."/>
            <person name="Park J."/>
            <person name="Park S.Y."/>
            <person name="Proctor R.H."/>
            <person name="Regev A."/>
            <person name="Ruiz-Roldan M.C."/>
            <person name="Sain D."/>
            <person name="Sakthikumar S."/>
            <person name="Sykes S."/>
            <person name="Schwartz D.C."/>
            <person name="Turgeon B.G."/>
            <person name="Wapinski I."/>
            <person name="Yoder O."/>
            <person name="Young S."/>
            <person name="Zeng Q."/>
            <person name="Zhou S."/>
            <person name="Galagan J."/>
            <person name="Cuomo C.A."/>
            <person name="Kistler H.C."/>
            <person name="Rep M."/>
        </authorList>
    </citation>
    <scope>GENOME REANNOTATION</scope>
    <source>
        <strain evidence="3">ATCC MYA-4620 / CBS 123657 / FGSC 9075 / NRRL 31084 / PH-1</strain>
        <strain evidence="2">PH-1 / ATCC MYA-4620 / FGSC 9075 / NRRL 31084</strain>
    </source>
</reference>
<proteinExistence type="predicted"/>
<reference evidence="2" key="4">
    <citation type="submission" date="2017-01" db="UniProtKB">
        <authorList>
            <consortium name="EnsemblFungi"/>
        </authorList>
    </citation>
    <scope>IDENTIFICATION</scope>
    <source>
        <strain evidence="2">PH-1 / ATCC MYA-4620 / FGSC 9075 / NRRL 31084</strain>
    </source>
</reference>
<gene>
    <name evidence="1" type="ORF">FGRAMPH1_01T27961</name>
</gene>
<sequence length="104" mass="12040">MPSAALHRESYKVGHKRNPNLAQYKITAWVTIKPSEVRLTPRATDIYAWQPVQGKEEIFSEIFVKIFTKRLSDNSSNRRHDIKAILLDVWTAAEIVIVSEEKVY</sequence>
<organism evidence="1 3">
    <name type="scientific">Gibberella zeae (strain ATCC MYA-4620 / CBS 123657 / FGSC 9075 / NRRL 31084 / PH-1)</name>
    <name type="common">Wheat head blight fungus</name>
    <name type="synonym">Fusarium graminearum</name>
    <dbReference type="NCBI Taxonomy" id="229533"/>
    <lineage>
        <taxon>Eukaryota</taxon>
        <taxon>Fungi</taxon>
        <taxon>Dikarya</taxon>
        <taxon>Ascomycota</taxon>
        <taxon>Pezizomycotina</taxon>
        <taxon>Sordariomycetes</taxon>
        <taxon>Hypocreomycetidae</taxon>
        <taxon>Hypocreales</taxon>
        <taxon>Nectriaceae</taxon>
        <taxon>Fusarium</taxon>
    </lineage>
</organism>
<accession>A0A098DS35</accession>
<reference evidence="1 3" key="3">
    <citation type="journal article" date="2015" name="BMC Genomics">
        <title>The completed genome sequence of the pathogenic ascomycete fungus Fusarium graminearum.</title>
        <authorList>
            <person name="King R."/>
            <person name="Urban M."/>
            <person name="Hammond-Kosack M.C."/>
            <person name="Hassani-Pak K."/>
            <person name="Hammond-Kosack K.E."/>
        </authorList>
    </citation>
    <scope>NUCLEOTIDE SEQUENCE [LARGE SCALE GENOMIC DNA]</scope>
    <source>
        <strain evidence="3">ATCC MYA-4620 / CBS 123657 / FGSC 9075 / NRRL 31084 / PH-1</strain>
        <strain evidence="1">PH-1</strain>
    </source>
</reference>
<name>I1S9I1_GIBZE</name>
<protein>
    <submittedName>
        <fullName evidence="1">Chromosome 4, complete genome</fullName>
    </submittedName>
</protein>
<dbReference type="Proteomes" id="UP000070720">
    <property type="component" value="Chromosome 4"/>
</dbReference>
<evidence type="ECO:0000313" key="1">
    <source>
        <dbReference type="EMBL" id="CEF84671.1"/>
    </source>
</evidence>
<dbReference type="VEuPathDB" id="FungiDB:FGRAMPH1_01G27961"/>
<dbReference type="RefSeq" id="XP_011328707.1">
    <property type="nucleotide sequence ID" value="XM_011330405.1"/>
</dbReference>